<gene>
    <name evidence="12" type="ORF">BIZ92_26455</name>
</gene>
<dbReference type="RefSeq" id="WP_076412362.1">
    <property type="nucleotide sequence ID" value="NZ_AP028040.1"/>
</dbReference>
<evidence type="ECO:0000256" key="2">
    <source>
        <dbReference type="ARBA" id="ARBA00019403"/>
    </source>
</evidence>
<accession>A0A1R1JT35</accession>
<dbReference type="InterPro" id="IPR051536">
    <property type="entry name" value="UDG_Type-4/5"/>
</dbReference>
<dbReference type="Pfam" id="PF03167">
    <property type="entry name" value="UDG"/>
    <property type="match status" value="1"/>
</dbReference>
<dbReference type="InterPro" id="IPR036895">
    <property type="entry name" value="Uracil-DNA_glycosylase-like_sf"/>
</dbReference>
<dbReference type="PANTHER" id="PTHR33693">
    <property type="entry name" value="TYPE-5 URACIL-DNA GLYCOSYLASE"/>
    <property type="match status" value="1"/>
</dbReference>
<reference evidence="12 13" key="1">
    <citation type="submission" date="2016-09" db="EMBL/GenBank/DDBJ databases">
        <title>Phylogenomics of Achromobacter.</title>
        <authorList>
            <person name="Jeukens J."/>
            <person name="Freschi L."/>
            <person name="Vincent A.T."/>
            <person name="Emond-Rheault J.-G."/>
            <person name="Kukavica-Ibrulj I."/>
            <person name="Charette S.J."/>
            <person name="Levesque R.C."/>
        </authorList>
    </citation>
    <scope>NUCLEOTIDE SEQUENCE [LARGE SCALE GENOMIC DNA]</scope>
    <source>
        <strain evidence="12 13">AUS488</strain>
    </source>
</reference>
<keyword evidence="9" id="KW-0234">DNA repair</keyword>
<dbReference type="InterPro" id="IPR005273">
    <property type="entry name" value="Ura-DNA_glyco_family4"/>
</dbReference>
<dbReference type="NCBIfam" id="TIGR03914">
    <property type="entry name" value="UDG_fam_dom"/>
    <property type="match status" value="1"/>
</dbReference>
<dbReference type="SMART" id="SM00987">
    <property type="entry name" value="UreE_C"/>
    <property type="match status" value="1"/>
</dbReference>
<proteinExistence type="inferred from homology"/>
<sequence length="210" mass="22795">MTAHPRSADDADDDIDPDQHPRKLADCRRCGLWRNATQAVGGEGKRRATIMLVGEQPGDKEDLAGHPFVGPAGALLDKALEQAGVSRDAVYITNAVKHFKWQLRGKRRMHKSPAQAEIAACGYWLEQELDDIQPRVIIALGATALGALVPDRKLTLKAALGQSLLRSKTPVLVAYHPSFALRSPDPEGRQAAFQTIVEALRRAGRLAGKA</sequence>
<evidence type="ECO:0000256" key="1">
    <source>
        <dbReference type="ARBA" id="ARBA00006521"/>
    </source>
</evidence>
<keyword evidence="5" id="KW-0227">DNA damage</keyword>
<evidence type="ECO:0000259" key="11">
    <source>
        <dbReference type="SMART" id="SM00986"/>
    </source>
</evidence>
<keyword evidence="8" id="KW-0411">Iron-sulfur</keyword>
<evidence type="ECO:0000256" key="8">
    <source>
        <dbReference type="ARBA" id="ARBA00023014"/>
    </source>
</evidence>
<keyword evidence="4" id="KW-0479">Metal-binding</keyword>
<evidence type="ECO:0000256" key="6">
    <source>
        <dbReference type="ARBA" id="ARBA00022801"/>
    </source>
</evidence>
<evidence type="ECO:0000313" key="12">
    <source>
        <dbReference type="EMBL" id="OMG86400.1"/>
    </source>
</evidence>
<dbReference type="NCBIfam" id="TIGR00758">
    <property type="entry name" value="UDG_fam4"/>
    <property type="match status" value="1"/>
</dbReference>
<dbReference type="EMBL" id="MJMN01000015">
    <property type="protein sequence ID" value="OMG86400.1"/>
    <property type="molecule type" value="Genomic_DNA"/>
</dbReference>
<evidence type="ECO:0000256" key="5">
    <source>
        <dbReference type="ARBA" id="ARBA00022763"/>
    </source>
</evidence>
<evidence type="ECO:0000256" key="9">
    <source>
        <dbReference type="ARBA" id="ARBA00023204"/>
    </source>
</evidence>
<evidence type="ECO:0000313" key="13">
    <source>
        <dbReference type="Proteomes" id="UP000187251"/>
    </source>
</evidence>
<evidence type="ECO:0000256" key="10">
    <source>
        <dbReference type="SAM" id="MobiDB-lite"/>
    </source>
</evidence>
<dbReference type="PANTHER" id="PTHR33693:SF9">
    <property type="entry name" value="TYPE-4 URACIL-DNA GLYCOSYLASE"/>
    <property type="match status" value="1"/>
</dbReference>
<dbReference type="InterPro" id="IPR005122">
    <property type="entry name" value="Uracil-DNA_glycosylase-like"/>
</dbReference>
<dbReference type="GO" id="GO:0051539">
    <property type="term" value="F:4 iron, 4 sulfur cluster binding"/>
    <property type="evidence" value="ECO:0007669"/>
    <property type="project" value="UniProtKB-KW"/>
</dbReference>
<dbReference type="SMART" id="SM00986">
    <property type="entry name" value="UDG"/>
    <property type="match status" value="1"/>
</dbReference>
<protein>
    <recommendedName>
        <fullName evidence="2">Type-4 uracil-DNA glycosylase</fullName>
    </recommendedName>
</protein>
<evidence type="ECO:0000256" key="3">
    <source>
        <dbReference type="ARBA" id="ARBA00022485"/>
    </source>
</evidence>
<evidence type="ECO:0000256" key="7">
    <source>
        <dbReference type="ARBA" id="ARBA00023004"/>
    </source>
</evidence>
<feature type="domain" description="Uracil-DNA glycosylase-like" evidence="11">
    <location>
        <begin position="41"/>
        <end position="197"/>
    </location>
</feature>
<keyword evidence="7" id="KW-0408">Iron</keyword>
<keyword evidence="3" id="KW-0004">4Fe-4S</keyword>
<name>A0A1R1JT35_ALCXX</name>
<dbReference type="CDD" id="cd10030">
    <property type="entry name" value="UDG-F4_TTUDGA_SPO1dp_like"/>
    <property type="match status" value="1"/>
</dbReference>
<keyword evidence="6" id="KW-0378">Hydrolase</keyword>
<evidence type="ECO:0000256" key="4">
    <source>
        <dbReference type="ARBA" id="ARBA00022723"/>
    </source>
</evidence>
<dbReference type="GO" id="GO:0097506">
    <property type="term" value="F:deaminated base DNA N-glycosylase activity"/>
    <property type="evidence" value="ECO:0007669"/>
    <property type="project" value="UniProtKB-ARBA"/>
</dbReference>
<organism evidence="12 13">
    <name type="scientific">Alcaligenes xylosoxydans xylosoxydans</name>
    <name type="common">Achromobacter xylosoxidans</name>
    <dbReference type="NCBI Taxonomy" id="85698"/>
    <lineage>
        <taxon>Bacteria</taxon>
        <taxon>Pseudomonadati</taxon>
        <taxon>Pseudomonadota</taxon>
        <taxon>Betaproteobacteria</taxon>
        <taxon>Burkholderiales</taxon>
        <taxon>Alcaligenaceae</taxon>
        <taxon>Achromobacter</taxon>
    </lineage>
</organism>
<dbReference type="OrthoDB" id="5290748at2"/>
<comment type="caution">
    <text evidence="12">The sequence shown here is derived from an EMBL/GenBank/DDBJ whole genome shotgun (WGS) entry which is preliminary data.</text>
</comment>
<dbReference type="Gene3D" id="3.40.470.10">
    <property type="entry name" value="Uracil-DNA glycosylase-like domain"/>
    <property type="match status" value="1"/>
</dbReference>
<comment type="similarity">
    <text evidence="1">Belongs to the uracil-DNA glycosylase (UDG) superfamily. Type 4 (UDGa) family.</text>
</comment>
<dbReference type="Proteomes" id="UP000187251">
    <property type="component" value="Unassembled WGS sequence"/>
</dbReference>
<feature type="region of interest" description="Disordered" evidence="10">
    <location>
        <begin position="1"/>
        <end position="21"/>
    </location>
</feature>
<dbReference type="GO" id="GO:0006281">
    <property type="term" value="P:DNA repair"/>
    <property type="evidence" value="ECO:0007669"/>
    <property type="project" value="UniProtKB-KW"/>
</dbReference>
<dbReference type="AlphaFoldDB" id="A0A1R1JT35"/>
<dbReference type="GO" id="GO:0046872">
    <property type="term" value="F:metal ion binding"/>
    <property type="evidence" value="ECO:0007669"/>
    <property type="project" value="UniProtKB-KW"/>
</dbReference>
<dbReference type="SUPFAM" id="SSF52141">
    <property type="entry name" value="Uracil-DNA glycosylase-like"/>
    <property type="match status" value="1"/>
</dbReference>